<proteinExistence type="predicted"/>
<sequence length="591" mass="65467">MLFGLGLFLLAGAIAAPVCPDPCAAIAGSLFSKPADALACLRSFPFNETLRQNVMSTVSRVFDFYTFENYYPKSTAPFPNDVHIRNGLSRINSTSYVTDYDFNRDLYRFVNQLNDGHTLWLPNCYVTWEALLPTPVVSVSVDGMEDVYIAPDIDEFISLLPDGFASYYESIDFNWKRLAGARVLRIEGMPSYEYVAHVADTVTGTYLDHGLRENSVFTSYRLIGTSYSQKFGDLAGRVFDPIEDLTIELIPVGESQAEIVTVPFLDVFLGNSFSDRDSYWANNCAANDNTNGADRRSKSGTPPSYTRLRAKGITRFSSNAIGLPAKFQPSLPPVNVNASEMFSYLLPDGVTGVLFVGSFQDDDHERFQRDVTATITALKAAGAVRLLIDLTNNPGGFISHFSRWLYLSGFQSAIRGNLLARKIVKQLIAQGISEDLSFYVIVNGRKDVTSLRFYDACPFSVPIPSLPPFDLTVVAIVTNGNCASTCALFSTLMKERHNTTIAVFGGRPGQSIEFKGVAGNQVLEWTDLDSEIKTAGLKNDPLAPPDLHNWRTAYSYLDEDAPIAYYSEPPSLRFPYTADTYNDPQNLWIFA</sequence>
<reference evidence="1" key="1">
    <citation type="submission" date="2021-03" db="EMBL/GenBank/DDBJ databases">
        <title>Evolutionary priming and transition to the ectomycorrhizal habit in an iconic lineage of mushroom-forming fungi: is preadaptation a requirement?</title>
        <authorList>
            <consortium name="DOE Joint Genome Institute"/>
            <person name="Looney B.P."/>
            <person name="Miyauchi S."/>
            <person name="Morin E."/>
            <person name="Drula E."/>
            <person name="Courty P.E."/>
            <person name="Chicoki N."/>
            <person name="Fauchery L."/>
            <person name="Kohler A."/>
            <person name="Kuo A."/>
            <person name="LaButti K."/>
            <person name="Pangilinan J."/>
            <person name="Lipzen A."/>
            <person name="Riley R."/>
            <person name="Andreopoulos W."/>
            <person name="He G."/>
            <person name="Johnson J."/>
            <person name="Barry K.W."/>
            <person name="Grigoriev I.V."/>
            <person name="Nagy L."/>
            <person name="Hibbett D."/>
            <person name="Henrissat B."/>
            <person name="Matheny P.B."/>
            <person name="Labbe J."/>
            <person name="Martin A.F."/>
        </authorList>
    </citation>
    <scope>NUCLEOTIDE SEQUENCE</scope>
    <source>
        <strain evidence="1">BPL698</strain>
    </source>
</reference>
<name>A0ACC0UP23_9AGAM</name>
<comment type="caution">
    <text evidence="1">The sequence shown here is derived from an EMBL/GenBank/DDBJ whole genome shotgun (WGS) entry which is preliminary data.</text>
</comment>
<evidence type="ECO:0000313" key="2">
    <source>
        <dbReference type="Proteomes" id="UP001207468"/>
    </source>
</evidence>
<protein>
    <submittedName>
        <fullName evidence="1">Uncharacterized protein</fullName>
    </submittedName>
</protein>
<dbReference type="EMBL" id="JAGFNK010000001">
    <property type="protein sequence ID" value="KAI9513423.1"/>
    <property type="molecule type" value="Genomic_DNA"/>
</dbReference>
<organism evidence="1 2">
    <name type="scientific">Russula earlei</name>
    <dbReference type="NCBI Taxonomy" id="71964"/>
    <lineage>
        <taxon>Eukaryota</taxon>
        <taxon>Fungi</taxon>
        <taxon>Dikarya</taxon>
        <taxon>Basidiomycota</taxon>
        <taxon>Agaricomycotina</taxon>
        <taxon>Agaricomycetes</taxon>
        <taxon>Russulales</taxon>
        <taxon>Russulaceae</taxon>
        <taxon>Russula</taxon>
    </lineage>
</organism>
<keyword evidence="2" id="KW-1185">Reference proteome</keyword>
<dbReference type="Proteomes" id="UP001207468">
    <property type="component" value="Unassembled WGS sequence"/>
</dbReference>
<gene>
    <name evidence="1" type="ORF">F5148DRAFT_1273072</name>
</gene>
<accession>A0ACC0UP23</accession>
<evidence type="ECO:0000313" key="1">
    <source>
        <dbReference type="EMBL" id="KAI9513423.1"/>
    </source>
</evidence>